<keyword evidence="2" id="KW-1185">Reference proteome</keyword>
<dbReference type="STRING" id="22663.A0A2I0IT08"/>
<evidence type="ECO:0000313" key="1">
    <source>
        <dbReference type="EMBL" id="PKI47137.1"/>
    </source>
</evidence>
<dbReference type="Gene3D" id="3.10.10.10">
    <property type="entry name" value="HIV Type 1 Reverse Transcriptase, subunit A, domain 1"/>
    <property type="match status" value="1"/>
</dbReference>
<name>A0A2I0IT08_PUNGR</name>
<dbReference type="EMBL" id="PGOL01002550">
    <property type="protein sequence ID" value="PKI47137.1"/>
    <property type="molecule type" value="Genomic_DNA"/>
</dbReference>
<evidence type="ECO:0008006" key="3">
    <source>
        <dbReference type="Google" id="ProtNLM"/>
    </source>
</evidence>
<reference evidence="1 2" key="1">
    <citation type="submission" date="2017-11" db="EMBL/GenBank/DDBJ databases">
        <title>De-novo sequencing of pomegranate (Punica granatum L.) genome.</title>
        <authorList>
            <person name="Akparov Z."/>
            <person name="Amiraslanov A."/>
            <person name="Hajiyeva S."/>
            <person name="Abbasov M."/>
            <person name="Kaur K."/>
            <person name="Hamwieh A."/>
            <person name="Solovyev V."/>
            <person name="Salamov A."/>
            <person name="Braich B."/>
            <person name="Kosarev P."/>
            <person name="Mahmoud A."/>
            <person name="Hajiyev E."/>
            <person name="Babayeva S."/>
            <person name="Izzatullayeva V."/>
            <person name="Mammadov A."/>
            <person name="Mammadov A."/>
            <person name="Sharifova S."/>
            <person name="Ojaghi J."/>
            <person name="Eynullazada K."/>
            <person name="Bayramov B."/>
            <person name="Abdulazimova A."/>
            <person name="Shahmuradov I."/>
        </authorList>
    </citation>
    <scope>NUCLEOTIDE SEQUENCE [LARGE SCALE GENOMIC DNA]</scope>
    <source>
        <strain evidence="2">cv. AG2017</strain>
        <tissue evidence="1">Leaf</tissue>
    </source>
</reference>
<protein>
    <recommendedName>
        <fullName evidence="3">Reverse transcriptase domain-containing protein</fullName>
    </recommendedName>
</protein>
<organism evidence="1 2">
    <name type="scientific">Punica granatum</name>
    <name type="common">Pomegranate</name>
    <dbReference type="NCBI Taxonomy" id="22663"/>
    <lineage>
        <taxon>Eukaryota</taxon>
        <taxon>Viridiplantae</taxon>
        <taxon>Streptophyta</taxon>
        <taxon>Embryophyta</taxon>
        <taxon>Tracheophyta</taxon>
        <taxon>Spermatophyta</taxon>
        <taxon>Magnoliopsida</taxon>
        <taxon>eudicotyledons</taxon>
        <taxon>Gunneridae</taxon>
        <taxon>Pentapetalae</taxon>
        <taxon>rosids</taxon>
        <taxon>malvids</taxon>
        <taxon>Myrtales</taxon>
        <taxon>Lythraceae</taxon>
        <taxon>Punica</taxon>
    </lineage>
</organism>
<accession>A0A2I0IT08</accession>
<dbReference type="InterPro" id="IPR043502">
    <property type="entry name" value="DNA/RNA_pol_sf"/>
</dbReference>
<dbReference type="AlphaFoldDB" id="A0A2I0IT08"/>
<proteinExistence type="predicted"/>
<dbReference type="Proteomes" id="UP000233551">
    <property type="component" value="Unassembled WGS sequence"/>
</dbReference>
<evidence type="ECO:0000313" key="2">
    <source>
        <dbReference type="Proteomes" id="UP000233551"/>
    </source>
</evidence>
<comment type="caution">
    <text evidence="1">The sequence shown here is derived from an EMBL/GenBank/DDBJ whole genome shotgun (WGS) entry which is preliminary data.</text>
</comment>
<gene>
    <name evidence="1" type="ORF">CRG98_032479</name>
</gene>
<dbReference type="SUPFAM" id="SSF56672">
    <property type="entry name" value="DNA/RNA polymerases"/>
    <property type="match status" value="1"/>
</dbReference>
<dbReference type="PANTHER" id="PTHR35046:SF9">
    <property type="entry name" value="RNA-DIRECTED DNA POLYMERASE"/>
    <property type="match status" value="1"/>
</dbReference>
<dbReference type="PANTHER" id="PTHR35046">
    <property type="entry name" value="ZINC KNUCKLE (CCHC-TYPE) FAMILY PROTEIN"/>
    <property type="match status" value="1"/>
</dbReference>
<sequence length="135" mass="15359">MGFLFLGDLLRFKPEPIGHVLHEVQRPEPSITGPTPPHNECVLSIHLRSFSNRTEYENVFPEETPHGLPPIRGIEHQIDFVPDATIPNRPAYRTNPEETKELQRQVSELLEKGYVRESMSQCVVPVILVPKKDGT</sequence>